<accession>A0ABV2KPA3</accession>
<sequence>MSINNILQALTRTLPVSAVERQGAQKGAADFGDILDENKGDVATNDRMPADGKRAGHIRPAEQHGGMIAQIRLDERDIERVESETPSQAPEVAMPPAAEESPPLMNFPHAGRTLTEEQEDATLPDGRDIQPNQAVALFLPSTKPAEPAPSGPVTPDLPDTGRAERRANIYTGTAQLTDVETSSDPGAREKTVSPGETAERPVSQPRGQQGREEPAQRVTVVATQSFAAPVNASINPTIAGVAEALAGDEGLKQAVVATSSYGAAQQRTMGAAHSLRIELHPAELGMISARLLLAGDQLSVEIKPDTHEGWQRLSSDSETIARAMRDLGFEISRVTILPPSGTATPPPRADAGGFASREGSSFQSSGSGHESGSQGERHASGDNARENRQPVRSSSSAAANGGRGLYI</sequence>
<dbReference type="EMBL" id="JBEPMN010000007">
    <property type="protein sequence ID" value="MET3661943.1"/>
    <property type="molecule type" value="Genomic_DNA"/>
</dbReference>
<feature type="region of interest" description="Disordered" evidence="1">
    <location>
        <begin position="169"/>
        <end position="216"/>
    </location>
</feature>
<evidence type="ECO:0000313" key="3">
    <source>
        <dbReference type="EMBL" id="MET3661943.1"/>
    </source>
</evidence>
<dbReference type="Proteomes" id="UP001549143">
    <property type="component" value="Unassembled WGS sequence"/>
</dbReference>
<dbReference type="RefSeq" id="WP_354151810.1">
    <property type="nucleotide sequence ID" value="NZ_JBEPMN010000007.1"/>
</dbReference>
<feature type="compositionally biased region" description="Low complexity" evidence="1">
    <location>
        <begin position="89"/>
        <end position="103"/>
    </location>
</feature>
<name>A0ABV2KPA3_9HYPH</name>
<gene>
    <name evidence="3" type="ORF">ABID44_002274</name>
</gene>
<dbReference type="Pfam" id="PF02120">
    <property type="entry name" value="Flg_hook"/>
    <property type="match status" value="1"/>
</dbReference>
<dbReference type="Gene3D" id="3.30.750.140">
    <property type="match status" value="1"/>
</dbReference>
<feature type="domain" description="Flagellar hook-length control protein-like C-terminal" evidence="2">
    <location>
        <begin position="271"/>
        <end position="336"/>
    </location>
</feature>
<evidence type="ECO:0000259" key="2">
    <source>
        <dbReference type="Pfam" id="PF02120"/>
    </source>
</evidence>
<dbReference type="InterPro" id="IPR038610">
    <property type="entry name" value="FliK-like_C_sf"/>
</dbReference>
<proteinExistence type="predicted"/>
<feature type="region of interest" description="Disordered" evidence="1">
    <location>
        <begin position="80"/>
        <end position="109"/>
    </location>
</feature>
<feature type="compositionally biased region" description="Polar residues" evidence="1">
    <location>
        <begin position="170"/>
        <end position="184"/>
    </location>
</feature>
<comment type="caution">
    <text evidence="3">The sequence shown here is derived from an EMBL/GenBank/DDBJ whole genome shotgun (WGS) entry which is preliminary data.</text>
</comment>
<reference evidence="3 4" key="1">
    <citation type="submission" date="2024-06" db="EMBL/GenBank/DDBJ databases">
        <title>Genomic Encyclopedia of Type Strains, Phase IV (KMG-IV): sequencing the most valuable type-strain genomes for metagenomic binning, comparative biology and taxonomic classification.</title>
        <authorList>
            <person name="Goeker M."/>
        </authorList>
    </citation>
    <scope>NUCLEOTIDE SEQUENCE [LARGE SCALE GENOMIC DNA]</scope>
    <source>
        <strain evidence="3 4">DSM 19730</strain>
    </source>
</reference>
<feature type="compositionally biased region" description="Low complexity" evidence="1">
    <location>
        <begin position="356"/>
        <end position="374"/>
    </location>
</feature>
<evidence type="ECO:0000313" key="4">
    <source>
        <dbReference type="Proteomes" id="UP001549143"/>
    </source>
</evidence>
<keyword evidence="4" id="KW-1185">Reference proteome</keyword>
<feature type="region of interest" description="Disordered" evidence="1">
    <location>
        <begin position="142"/>
        <end position="161"/>
    </location>
</feature>
<protein>
    <submittedName>
        <fullName evidence="3">Chemotaxis protein MotD</fullName>
    </submittedName>
</protein>
<organism evidence="3 4">
    <name type="scientific">Aquamicrobium ahrensii</name>
    <dbReference type="NCBI Taxonomy" id="469551"/>
    <lineage>
        <taxon>Bacteria</taxon>
        <taxon>Pseudomonadati</taxon>
        <taxon>Pseudomonadota</taxon>
        <taxon>Alphaproteobacteria</taxon>
        <taxon>Hyphomicrobiales</taxon>
        <taxon>Phyllobacteriaceae</taxon>
        <taxon>Aquamicrobium</taxon>
    </lineage>
</organism>
<feature type="region of interest" description="Disordered" evidence="1">
    <location>
        <begin position="336"/>
        <end position="407"/>
    </location>
</feature>
<feature type="compositionally biased region" description="Basic and acidic residues" evidence="1">
    <location>
        <begin position="375"/>
        <end position="389"/>
    </location>
</feature>
<dbReference type="InterPro" id="IPR021136">
    <property type="entry name" value="Flagellar_hook_control-like_C"/>
</dbReference>
<evidence type="ECO:0000256" key="1">
    <source>
        <dbReference type="SAM" id="MobiDB-lite"/>
    </source>
</evidence>